<proteinExistence type="predicted"/>
<comment type="subcellular location">
    <subcellularLocation>
        <location evidence="1">Cell membrane</location>
        <topology evidence="1">Multi-pass membrane protein</topology>
    </subcellularLocation>
</comment>
<dbReference type="Pfam" id="PF02554">
    <property type="entry name" value="CstA"/>
    <property type="match status" value="1"/>
</dbReference>
<sequence length="245" mass="26271">GAVHDFGALVVSIREKGRSIADVSSKIMSNNARIMFLLFVLMLVWLVLAVFAMAIAGLFVSVPSSVVPINIEILLAIGVGWLIYKKGVDALVPSLVALLLLYFFIWVGTKTPLSFESLGMSTANASTAWIVLLFTYSAIASLLPVWFLLQPRDYINSHQLLVGLGLLYAGIFYAQPLVEAPAFRLAIDHGAPPMIPLLFVTIACGAISGFHGLVASGTTSKQVNRVKDTRFIGYGGMLGEGTLAL</sequence>
<keyword evidence="2" id="KW-1003">Cell membrane</keyword>
<evidence type="ECO:0000256" key="5">
    <source>
        <dbReference type="ARBA" id="ARBA00023136"/>
    </source>
</evidence>
<feature type="transmembrane region" description="Helical" evidence="6">
    <location>
        <begin position="194"/>
        <end position="215"/>
    </location>
</feature>
<feature type="domain" description="CstA N-terminal" evidence="7">
    <location>
        <begin position="1"/>
        <end position="245"/>
    </location>
</feature>
<dbReference type="AlphaFoldDB" id="A0A383BLG5"/>
<dbReference type="EMBL" id="UINC01201067">
    <property type="protein sequence ID" value="SVE20238.1"/>
    <property type="molecule type" value="Genomic_DNA"/>
</dbReference>
<organism evidence="8">
    <name type="scientific">marine metagenome</name>
    <dbReference type="NCBI Taxonomy" id="408172"/>
    <lineage>
        <taxon>unclassified sequences</taxon>
        <taxon>metagenomes</taxon>
        <taxon>ecological metagenomes</taxon>
    </lineage>
</organism>
<protein>
    <recommendedName>
        <fullName evidence="7">CstA N-terminal domain-containing protein</fullName>
    </recommendedName>
</protein>
<evidence type="ECO:0000256" key="6">
    <source>
        <dbReference type="SAM" id="Phobius"/>
    </source>
</evidence>
<dbReference type="GO" id="GO:0005886">
    <property type="term" value="C:plasma membrane"/>
    <property type="evidence" value="ECO:0007669"/>
    <property type="project" value="UniProtKB-SubCell"/>
</dbReference>
<evidence type="ECO:0000256" key="2">
    <source>
        <dbReference type="ARBA" id="ARBA00022475"/>
    </source>
</evidence>
<evidence type="ECO:0000256" key="3">
    <source>
        <dbReference type="ARBA" id="ARBA00022692"/>
    </source>
</evidence>
<keyword evidence="3 6" id="KW-0812">Transmembrane</keyword>
<keyword evidence="4 6" id="KW-1133">Transmembrane helix</keyword>
<feature type="non-terminal residue" evidence="8">
    <location>
        <position position="245"/>
    </location>
</feature>
<evidence type="ECO:0000256" key="1">
    <source>
        <dbReference type="ARBA" id="ARBA00004651"/>
    </source>
</evidence>
<evidence type="ECO:0000313" key="8">
    <source>
        <dbReference type="EMBL" id="SVE20238.1"/>
    </source>
</evidence>
<dbReference type="InterPro" id="IPR003706">
    <property type="entry name" value="CstA_N"/>
</dbReference>
<feature type="transmembrane region" description="Helical" evidence="6">
    <location>
        <begin position="91"/>
        <end position="108"/>
    </location>
</feature>
<dbReference type="GO" id="GO:0009267">
    <property type="term" value="P:cellular response to starvation"/>
    <property type="evidence" value="ECO:0007669"/>
    <property type="project" value="InterPro"/>
</dbReference>
<evidence type="ECO:0000259" key="7">
    <source>
        <dbReference type="Pfam" id="PF02554"/>
    </source>
</evidence>
<gene>
    <name evidence="8" type="ORF">METZ01_LOCUS473092</name>
</gene>
<feature type="non-terminal residue" evidence="8">
    <location>
        <position position="1"/>
    </location>
</feature>
<dbReference type="PANTHER" id="PTHR30252:SF0">
    <property type="entry name" value="PEPTIDE TRANSPORTER CSTA"/>
    <property type="match status" value="1"/>
</dbReference>
<keyword evidence="5 6" id="KW-0472">Membrane</keyword>
<reference evidence="8" key="1">
    <citation type="submission" date="2018-05" db="EMBL/GenBank/DDBJ databases">
        <authorList>
            <person name="Lanie J.A."/>
            <person name="Ng W.-L."/>
            <person name="Kazmierczak K.M."/>
            <person name="Andrzejewski T.M."/>
            <person name="Davidsen T.M."/>
            <person name="Wayne K.J."/>
            <person name="Tettelin H."/>
            <person name="Glass J.I."/>
            <person name="Rusch D."/>
            <person name="Podicherti R."/>
            <person name="Tsui H.-C.T."/>
            <person name="Winkler M.E."/>
        </authorList>
    </citation>
    <scope>NUCLEOTIDE SEQUENCE</scope>
</reference>
<feature type="transmembrane region" description="Helical" evidence="6">
    <location>
        <begin position="66"/>
        <end position="84"/>
    </location>
</feature>
<feature type="transmembrane region" description="Helical" evidence="6">
    <location>
        <begin position="34"/>
        <end position="60"/>
    </location>
</feature>
<accession>A0A383BLG5</accession>
<evidence type="ECO:0000256" key="4">
    <source>
        <dbReference type="ARBA" id="ARBA00022989"/>
    </source>
</evidence>
<dbReference type="PANTHER" id="PTHR30252">
    <property type="entry name" value="INNER MEMBRANE PEPTIDE TRANSPORTER"/>
    <property type="match status" value="1"/>
</dbReference>
<name>A0A383BLG5_9ZZZZ</name>
<feature type="transmembrane region" description="Helical" evidence="6">
    <location>
        <begin position="156"/>
        <end position="174"/>
    </location>
</feature>
<feature type="transmembrane region" description="Helical" evidence="6">
    <location>
        <begin position="128"/>
        <end position="149"/>
    </location>
</feature>
<dbReference type="InterPro" id="IPR051605">
    <property type="entry name" value="CstA"/>
</dbReference>